<proteinExistence type="predicted"/>
<comment type="caution">
    <text evidence="1">The sequence shown here is derived from an EMBL/GenBank/DDBJ whole genome shotgun (WGS) entry which is preliminary data.</text>
</comment>
<dbReference type="OrthoDB" id="10412201at2759"/>
<accession>A0A5N5T336</accession>
<evidence type="ECO:0000313" key="1">
    <source>
        <dbReference type="EMBL" id="KAB7500557.1"/>
    </source>
</evidence>
<name>A0A5N5T336_9CRUS</name>
<dbReference type="AlphaFoldDB" id="A0A5N5T336"/>
<reference evidence="1 2" key="1">
    <citation type="journal article" date="2019" name="PLoS Biol.">
        <title>Sex chromosomes control vertical transmission of feminizing Wolbachia symbionts in an isopod.</title>
        <authorList>
            <person name="Becking T."/>
            <person name="Chebbi M.A."/>
            <person name="Giraud I."/>
            <person name="Moumen B."/>
            <person name="Laverre T."/>
            <person name="Caubet Y."/>
            <person name="Peccoud J."/>
            <person name="Gilbert C."/>
            <person name="Cordaux R."/>
        </authorList>
    </citation>
    <scope>NUCLEOTIDE SEQUENCE [LARGE SCALE GENOMIC DNA]</scope>
    <source>
        <strain evidence="1">ANa2</strain>
        <tissue evidence="1">Whole body excluding digestive tract and cuticle</tissue>
    </source>
</reference>
<gene>
    <name evidence="1" type="ORF">Anas_11810</name>
</gene>
<organism evidence="1 2">
    <name type="scientific">Armadillidium nasatum</name>
    <dbReference type="NCBI Taxonomy" id="96803"/>
    <lineage>
        <taxon>Eukaryota</taxon>
        <taxon>Metazoa</taxon>
        <taxon>Ecdysozoa</taxon>
        <taxon>Arthropoda</taxon>
        <taxon>Crustacea</taxon>
        <taxon>Multicrustacea</taxon>
        <taxon>Malacostraca</taxon>
        <taxon>Eumalacostraca</taxon>
        <taxon>Peracarida</taxon>
        <taxon>Isopoda</taxon>
        <taxon>Oniscidea</taxon>
        <taxon>Crinocheta</taxon>
        <taxon>Armadillidiidae</taxon>
        <taxon>Armadillidium</taxon>
    </lineage>
</organism>
<evidence type="ECO:0000313" key="2">
    <source>
        <dbReference type="Proteomes" id="UP000326759"/>
    </source>
</evidence>
<keyword evidence="2" id="KW-1185">Reference proteome</keyword>
<dbReference type="Proteomes" id="UP000326759">
    <property type="component" value="Unassembled WGS sequence"/>
</dbReference>
<dbReference type="EMBL" id="SEYY01013625">
    <property type="protein sequence ID" value="KAB7500557.1"/>
    <property type="molecule type" value="Genomic_DNA"/>
</dbReference>
<protein>
    <submittedName>
        <fullName evidence="1">Uncharacterized protein</fullName>
    </submittedName>
</protein>
<sequence length="93" mass="10475">MSSQFHVPKSFDNKMTLLNLKDNSDNLTADSESATVSSDEDMLNDFLTLKAKMLISSLQNKKQSLEDDLKYYKCDIGNMDLNSSSCKSHCNEI</sequence>